<keyword evidence="1" id="KW-0732">Signal</keyword>
<dbReference type="InterPro" id="IPR002921">
    <property type="entry name" value="Fungal_lipase-type"/>
</dbReference>
<accession>A0A7S0RIE7</accession>
<dbReference type="AlphaFoldDB" id="A0A7S0RIE7"/>
<sequence length="369" mass="40915">MAGRGARSWHLAGLILLGLLTTTGLGARLAKPSSMEAALLQHPVIDRKHSQTLDNQTISERGLDNLATVFSNKAARWLPRLAGGSLTELDDGPELDVEKARLMARLTSVAYCSDTEVIQSWQCTRCKRVPTFQPHEVVFDKVWDVLAYVGYDPSWRAVVVVFRGTDSSNWGNWINNLKTWRANHMYPIPEAPKALVHAGFYSLYTNSALQANVTRAARELVAAHPGTTRLHVTGHSMGGALSALCALDLKFNVGFTDVRSWSFGSPRVGNWQWEQLYAAHVTESWRFTHNRDVVPSLPPQLIGFHHVAREAWLVDVETVGGVDQKVLICDASGEDPSCHNSACMLGMCTSVADHLMYLEIPMYKDMMEC</sequence>
<dbReference type="GO" id="GO:0006629">
    <property type="term" value="P:lipid metabolic process"/>
    <property type="evidence" value="ECO:0007669"/>
    <property type="project" value="InterPro"/>
</dbReference>
<protein>
    <recommendedName>
        <fullName evidence="2">Fungal lipase-type domain-containing protein</fullName>
    </recommendedName>
</protein>
<dbReference type="Gene3D" id="3.40.50.1820">
    <property type="entry name" value="alpha/beta hydrolase"/>
    <property type="match status" value="1"/>
</dbReference>
<proteinExistence type="predicted"/>
<dbReference type="InterPro" id="IPR029058">
    <property type="entry name" value="AB_hydrolase_fold"/>
</dbReference>
<dbReference type="CDD" id="cd00519">
    <property type="entry name" value="Lipase_3"/>
    <property type="match status" value="1"/>
</dbReference>
<feature type="chain" id="PRO_5031271154" description="Fungal lipase-type domain-containing protein" evidence="1">
    <location>
        <begin position="27"/>
        <end position="369"/>
    </location>
</feature>
<feature type="signal peptide" evidence="1">
    <location>
        <begin position="1"/>
        <end position="26"/>
    </location>
</feature>
<dbReference type="InterPro" id="IPR051218">
    <property type="entry name" value="Sec_MonoDiacylglyc_Lipase"/>
</dbReference>
<dbReference type="EMBL" id="HBFB01014788">
    <property type="protein sequence ID" value="CAD8678120.1"/>
    <property type="molecule type" value="Transcribed_RNA"/>
</dbReference>
<dbReference type="PANTHER" id="PTHR45856:SF25">
    <property type="entry name" value="FUNGAL LIPASE-LIKE DOMAIN-CONTAINING PROTEIN"/>
    <property type="match status" value="1"/>
</dbReference>
<evidence type="ECO:0000313" key="3">
    <source>
        <dbReference type="EMBL" id="CAD8678120.1"/>
    </source>
</evidence>
<organism evidence="3">
    <name type="scientific">Chlamydomonas leiostraca</name>
    <dbReference type="NCBI Taxonomy" id="1034604"/>
    <lineage>
        <taxon>Eukaryota</taxon>
        <taxon>Viridiplantae</taxon>
        <taxon>Chlorophyta</taxon>
        <taxon>core chlorophytes</taxon>
        <taxon>Chlorophyceae</taxon>
        <taxon>CS clade</taxon>
        <taxon>Chlamydomonadales</taxon>
        <taxon>Chlamydomonadaceae</taxon>
        <taxon>Chlamydomonas</taxon>
    </lineage>
</organism>
<reference evidence="3" key="1">
    <citation type="submission" date="2021-01" db="EMBL/GenBank/DDBJ databases">
        <authorList>
            <person name="Corre E."/>
            <person name="Pelletier E."/>
            <person name="Niang G."/>
            <person name="Scheremetjew M."/>
            <person name="Finn R."/>
            <person name="Kale V."/>
            <person name="Holt S."/>
            <person name="Cochrane G."/>
            <person name="Meng A."/>
            <person name="Brown T."/>
            <person name="Cohen L."/>
        </authorList>
    </citation>
    <scope>NUCLEOTIDE SEQUENCE</scope>
    <source>
        <strain evidence="3">SAG 11-49</strain>
    </source>
</reference>
<gene>
    <name evidence="3" type="ORF">CLEI1391_LOCUS8360</name>
</gene>
<name>A0A7S0RIE7_9CHLO</name>
<evidence type="ECO:0000259" key="2">
    <source>
        <dbReference type="Pfam" id="PF01764"/>
    </source>
</evidence>
<dbReference type="Pfam" id="PF01764">
    <property type="entry name" value="Lipase_3"/>
    <property type="match status" value="1"/>
</dbReference>
<dbReference type="SUPFAM" id="SSF53474">
    <property type="entry name" value="alpha/beta-Hydrolases"/>
    <property type="match status" value="1"/>
</dbReference>
<feature type="domain" description="Fungal lipase-type" evidence="2">
    <location>
        <begin position="159"/>
        <end position="300"/>
    </location>
</feature>
<evidence type="ECO:0000256" key="1">
    <source>
        <dbReference type="SAM" id="SignalP"/>
    </source>
</evidence>
<dbReference type="PANTHER" id="PTHR45856">
    <property type="entry name" value="ALPHA/BETA-HYDROLASES SUPERFAMILY PROTEIN"/>
    <property type="match status" value="1"/>
</dbReference>